<dbReference type="AlphaFoldDB" id="A0AAV4Y5H4"/>
<accession>A0AAV4Y5H4</accession>
<sequence length="101" mass="11604">MTTAGTYLTQGMGRNPFLSRATLIVLEQSTVEKEFLPPSCKHRNPCSHGNALKKKMGGISWQKYVNFPPDFRWRRACNEFDISLVVWSPFVIFCQIRFATC</sequence>
<dbReference type="Proteomes" id="UP001054945">
    <property type="component" value="Unassembled WGS sequence"/>
</dbReference>
<evidence type="ECO:0000313" key="1">
    <source>
        <dbReference type="EMBL" id="GIZ01465.1"/>
    </source>
</evidence>
<dbReference type="EMBL" id="BPLR01001308">
    <property type="protein sequence ID" value="GIZ01465.1"/>
    <property type="molecule type" value="Genomic_DNA"/>
</dbReference>
<organism evidence="1 2">
    <name type="scientific">Caerostris extrusa</name>
    <name type="common">Bark spider</name>
    <name type="synonym">Caerostris bankana</name>
    <dbReference type="NCBI Taxonomy" id="172846"/>
    <lineage>
        <taxon>Eukaryota</taxon>
        <taxon>Metazoa</taxon>
        <taxon>Ecdysozoa</taxon>
        <taxon>Arthropoda</taxon>
        <taxon>Chelicerata</taxon>
        <taxon>Arachnida</taxon>
        <taxon>Araneae</taxon>
        <taxon>Araneomorphae</taxon>
        <taxon>Entelegynae</taxon>
        <taxon>Araneoidea</taxon>
        <taxon>Araneidae</taxon>
        <taxon>Caerostris</taxon>
    </lineage>
</organism>
<evidence type="ECO:0000313" key="2">
    <source>
        <dbReference type="Proteomes" id="UP001054945"/>
    </source>
</evidence>
<keyword evidence="2" id="KW-1185">Reference proteome</keyword>
<gene>
    <name evidence="1" type="ORF">CEXT_427941</name>
</gene>
<proteinExistence type="predicted"/>
<reference evidence="1 2" key="1">
    <citation type="submission" date="2021-06" db="EMBL/GenBank/DDBJ databases">
        <title>Caerostris extrusa draft genome.</title>
        <authorList>
            <person name="Kono N."/>
            <person name="Arakawa K."/>
        </authorList>
    </citation>
    <scope>NUCLEOTIDE SEQUENCE [LARGE SCALE GENOMIC DNA]</scope>
</reference>
<name>A0AAV4Y5H4_CAEEX</name>
<comment type="caution">
    <text evidence="1">The sequence shown here is derived from an EMBL/GenBank/DDBJ whole genome shotgun (WGS) entry which is preliminary data.</text>
</comment>
<protein>
    <submittedName>
        <fullName evidence="1">Uncharacterized protein</fullName>
    </submittedName>
</protein>